<evidence type="ECO:0000259" key="16">
    <source>
        <dbReference type="Pfam" id="PF05347"/>
    </source>
</evidence>
<evidence type="ECO:0000256" key="5">
    <source>
        <dbReference type="ARBA" id="ARBA00018684"/>
    </source>
</evidence>
<keyword evidence="12" id="KW-0496">Mitochondrion</keyword>
<dbReference type="PANTHER" id="PTHR12868">
    <property type="entry name" value="NADH-UBIQUINONE OXIDOREDUCTASE B22 SUBUNIT"/>
    <property type="match status" value="1"/>
</dbReference>
<keyword evidence="6" id="KW-0813">Transport</keyword>
<feature type="domain" description="Complex 1 LYR protein" evidence="16">
    <location>
        <begin position="13"/>
        <end position="70"/>
    </location>
</feature>
<evidence type="ECO:0000256" key="12">
    <source>
        <dbReference type="ARBA" id="ARBA00023128"/>
    </source>
</evidence>
<keyword evidence="8" id="KW-0679">Respiratory chain</keyword>
<proteinExistence type="inferred from homology"/>
<keyword evidence="9" id="KW-0999">Mitochondrion inner membrane</keyword>
<evidence type="ECO:0000256" key="2">
    <source>
        <dbReference type="ARBA" id="ARBA00004443"/>
    </source>
</evidence>
<evidence type="ECO:0000256" key="8">
    <source>
        <dbReference type="ARBA" id="ARBA00022660"/>
    </source>
</evidence>
<protein>
    <recommendedName>
        <fullName evidence="5">NADH dehydrogenase [ubiquinone] 1 beta subcomplex subunit 9</fullName>
    </recommendedName>
    <alternativeName>
        <fullName evidence="14">Complex I-B22</fullName>
    </alternativeName>
    <alternativeName>
        <fullName evidence="15">NADH-ubiquinone oxidoreductase B22 subunit</fullName>
    </alternativeName>
</protein>
<dbReference type="Pfam" id="PF05347">
    <property type="entry name" value="Complex1_LYR"/>
    <property type="match status" value="1"/>
</dbReference>
<comment type="subcellular location">
    <subcellularLocation>
        <location evidence="2">Mitochondrion inner membrane</location>
        <topology evidence="2">Peripheral membrane protein</topology>
        <orientation evidence="2">Matrix side</orientation>
    </subcellularLocation>
</comment>
<evidence type="ECO:0000256" key="3">
    <source>
        <dbReference type="ARBA" id="ARBA00009508"/>
    </source>
</evidence>
<dbReference type="CDD" id="cd20263">
    <property type="entry name" value="Complex1_LYR_NDUFB9_LYRM3"/>
    <property type="match status" value="1"/>
</dbReference>
<dbReference type="InterPro" id="IPR008011">
    <property type="entry name" value="Complex1_LYR_dom"/>
</dbReference>
<evidence type="ECO:0000256" key="13">
    <source>
        <dbReference type="ARBA" id="ARBA00023136"/>
    </source>
</evidence>
<dbReference type="RefSeq" id="XP_033360204.1">
    <property type="nucleotide sequence ID" value="XM_033504313.1"/>
</dbReference>
<evidence type="ECO:0000256" key="7">
    <source>
        <dbReference type="ARBA" id="ARBA00022553"/>
    </source>
</evidence>
<comment type="subunit">
    <text evidence="4">Mammalian complex I is composed of 45 different subunits.</text>
</comment>
<dbReference type="GO" id="GO:0006120">
    <property type="term" value="P:mitochondrial electron transport, NADH to ubiquinone"/>
    <property type="evidence" value="ECO:0007669"/>
    <property type="project" value="InterPro"/>
</dbReference>
<dbReference type="InterPro" id="IPR045292">
    <property type="entry name" value="Complex1_LYR_NDUFB9_LYRM3"/>
</dbReference>
<dbReference type="InterPro" id="IPR033034">
    <property type="entry name" value="NDUFB9"/>
</dbReference>
<evidence type="ECO:0000256" key="15">
    <source>
        <dbReference type="ARBA" id="ARBA00032528"/>
    </source>
</evidence>
<keyword evidence="7" id="KW-0597">Phosphoprotein</keyword>
<evidence type="ECO:0000256" key="10">
    <source>
        <dbReference type="ARBA" id="ARBA00022982"/>
    </source>
</evidence>
<evidence type="ECO:0000256" key="14">
    <source>
        <dbReference type="ARBA" id="ARBA00030192"/>
    </source>
</evidence>
<comment type="function">
    <text evidence="1">Accessory subunit of the mitochondrial membrane respiratory chain NADH dehydrogenase (Complex I), that is believed to be not involved in catalysis. Complex I functions in the transfer of electrons from NADH to the respiratory chain. The immediate electron acceptor for the enzyme is believed to be ubiquinone.</text>
</comment>
<comment type="similarity">
    <text evidence="3">Belongs to the complex I LYR family.</text>
</comment>
<sequence>MAQLPSPFISHTRKVCSLYKRALRALEDQNIKRHEFRYNAILLRRRFDKNRNIPDARIAKKLLLEGEEELFQNMHPDPSKFPNSPGGICHGRFVIPPDSVMDFWDPIEKARYPKYFAEREKLKVEYEKLYKKLYVDTPAETEKSKTNK</sequence>
<dbReference type="PANTHER" id="PTHR12868:SF0">
    <property type="entry name" value="NADH DEHYDROGENASE [UBIQUINONE] 1 BETA SUBCOMPLEX SUBUNIT 9"/>
    <property type="match status" value="1"/>
</dbReference>
<reference evidence="18" key="1">
    <citation type="submission" date="2025-08" db="UniProtKB">
        <authorList>
            <consortium name="RefSeq"/>
        </authorList>
    </citation>
    <scope>IDENTIFICATION</scope>
    <source>
        <tissue evidence="18">Muscle</tissue>
    </source>
</reference>
<evidence type="ECO:0000256" key="6">
    <source>
        <dbReference type="ARBA" id="ARBA00022448"/>
    </source>
</evidence>
<dbReference type="KEGG" id="bvk:117239047"/>
<keyword evidence="17" id="KW-1185">Reference proteome</keyword>
<dbReference type="AlphaFoldDB" id="A0A6J3L8A8"/>
<keyword evidence="13" id="KW-0472">Membrane</keyword>
<evidence type="ECO:0000313" key="17">
    <source>
        <dbReference type="Proteomes" id="UP000504631"/>
    </source>
</evidence>
<dbReference type="GO" id="GO:0005743">
    <property type="term" value="C:mitochondrial inner membrane"/>
    <property type="evidence" value="ECO:0007669"/>
    <property type="project" value="UniProtKB-SubCell"/>
</dbReference>
<dbReference type="Proteomes" id="UP000504631">
    <property type="component" value="Unplaced"/>
</dbReference>
<evidence type="ECO:0000256" key="11">
    <source>
        <dbReference type="ARBA" id="ARBA00022990"/>
    </source>
</evidence>
<accession>A0A6J3L8A8</accession>
<organism evidence="17 18">
    <name type="scientific">Bombus vosnesenskii</name>
    <dbReference type="NCBI Taxonomy" id="207650"/>
    <lineage>
        <taxon>Eukaryota</taxon>
        <taxon>Metazoa</taxon>
        <taxon>Ecdysozoa</taxon>
        <taxon>Arthropoda</taxon>
        <taxon>Hexapoda</taxon>
        <taxon>Insecta</taxon>
        <taxon>Pterygota</taxon>
        <taxon>Neoptera</taxon>
        <taxon>Endopterygota</taxon>
        <taxon>Hymenoptera</taxon>
        <taxon>Apocrita</taxon>
        <taxon>Aculeata</taxon>
        <taxon>Apoidea</taxon>
        <taxon>Anthophila</taxon>
        <taxon>Apidae</taxon>
        <taxon>Bombus</taxon>
        <taxon>Pyrobombus</taxon>
    </lineage>
</organism>
<evidence type="ECO:0000256" key="9">
    <source>
        <dbReference type="ARBA" id="ARBA00022792"/>
    </source>
</evidence>
<gene>
    <name evidence="18" type="primary">LOC117239047</name>
</gene>
<evidence type="ECO:0000256" key="1">
    <source>
        <dbReference type="ARBA" id="ARBA00002920"/>
    </source>
</evidence>
<keyword evidence="11" id="KW-0007">Acetylation</keyword>
<evidence type="ECO:0000256" key="4">
    <source>
        <dbReference type="ARBA" id="ARBA00011790"/>
    </source>
</evidence>
<keyword evidence="10" id="KW-0249">Electron transport</keyword>
<evidence type="ECO:0000313" key="18">
    <source>
        <dbReference type="RefSeq" id="XP_033360204.1"/>
    </source>
</evidence>
<dbReference type="GeneID" id="117239047"/>
<name>A0A6J3L8A8_9HYME</name>
<dbReference type="CTD" id="34747"/>